<dbReference type="RefSeq" id="WP_008712662.1">
    <property type="nucleotide sequence ID" value="NZ_CABKQM010000008.1"/>
</dbReference>
<dbReference type="SUPFAM" id="SSF51556">
    <property type="entry name" value="Metallo-dependent hydrolases"/>
    <property type="match status" value="1"/>
</dbReference>
<protein>
    <submittedName>
        <fullName evidence="2">Amidohydrolase</fullName>
    </submittedName>
</protein>
<dbReference type="Pfam" id="PF07969">
    <property type="entry name" value="Amidohydro_3"/>
    <property type="match status" value="1"/>
</dbReference>
<dbReference type="Gene3D" id="2.30.40.10">
    <property type="entry name" value="Urease, subunit C, domain 1"/>
    <property type="match status" value="1"/>
</dbReference>
<dbReference type="InterPro" id="IPR032466">
    <property type="entry name" value="Metal_Hydrolase"/>
</dbReference>
<sequence length="532" mass="58855">MADSQCLYLRNGNIWTGDPICPRAESMIIRNGKIEALGSTAQLDASPCAADAVVYELDNVSVIPGFSDSHIHVLTSAKAMHSLDLSSASSLDDVISRLKKKASSVSPESWIYGTMLNENGWERPLLPTAKEIDKAGIPNPVLLHRICTHATVANSQALFLAGIRALNLANIERDPSGEPTGILYDDAQLPAYEVMKKDLYTRDTLIDYLDEYLRHAASFGLTTLHTCSAESLGMGEELFLYEKMYEVGNLSCRVYCVHDALSIPPMGPRIGNDFVRFEGFKVFIDGAIGSRTAAMSVPYHDDPSTAGILLHEFDELCEKIDEAARRHDHILVHAIGDRAIGQQLDAIEKVCAKRGEPEHPYLLNHVEICTPELIERMRRLPVACVIQPTYVYSDIDMVPERLGAMERHACVWKSLIDAGIALCGSSDAPIEALNPMYGIWALVDRTSWDGKRTWHEDQKLSLEQALQIYTVNPAKAYSTWNWNGSLSVGKAADVVVLDRNIFNIPTSELRNVKVLNTLLAGRSVYGSISRWT</sequence>
<dbReference type="Proteomes" id="UP001205919">
    <property type="component" value="Unassembled WGS sequence"/>
</dbReference>
<reference evidence="2 3" key="1">
    <citation type="submission" date="2022-06" db="EMBL/GenBank/DDBJ databases">
        <title>Isolation of gut microbiota from human fecal samples.</title>
        <authorList>
            <person name="Pamer E.G."/>
            <person name="Barat B."/>
            <person name="Waligurski E."/>
            <person name="Medina S."/>
            <person name="Paddock L."/>
            <person name="Mostad J."/>
        </authorList>
    </citation>
    <scope>NUCLEOTIDE SEQUENCE [LARGE SCALE GENOMIC DNA]</scope>
    <source>
        <strain evidence="2 3">DFI.9.90</strain>
    </source>
</reference>
<organism evidence="2 3">
    <name type="scientific">Cloacibacillus evryensis</name>
    <dbReference type="NCBI Taxonomy" id="508460"/>
    <lineage>
        <taxon>Bacteria</taxon>
        <taxon>Thermotogati</taxon>
        <taxon>Synergistota</taxon>
        <taxon>Synergistia</taxon>
        <taxon>Synergistales</taxon>
        <taxon>Synergistaceae</taxon>
        <taxon>Cloacibacillus</taxon>
    </lineage>
</organism>
<gene>
    <name evidence="2" type="ORF">NE630_05625</name>
</gene>
<evidence type="ECO:0000259" key="1">
    <source>
        <dbReference type="Pfam" id="PF07969"/>
    </source>
</evidence>
<dbReference type="InterPro" id="IPR033932">
    <property type="entry name" value="YtcJ-like"/>
</dbReference>
<dbReference type="InterPro" id="IPR013108">
    <property type="entry name" value="Amidohydro_3"/>
</dbReference>
<accession>A0AAW5K287</accession>
<keyword evidence="3" id="KW-1185">Reference proteome</keyword>
<dbReference type="Gene3D" id="3.10.310.70">
    <property type="match status" value="1"/>
</dbReference>
<dbReference type="PANTHER" id="PTHR22642">
    <property type="entry name" value="IMIDAZOLONEPROPIONASE"/>
    <property type="match status" value="1"/>
</dbReference>
<dbReference type="Gene3D" id="3.20.20.140">
    <property type="entry name" value="Metal-dependent hydrolases"/>
    <property type="match status" value="1"/>
</dbReference>
<dbReference type="SUPFAM" id="SSF51338">
    <property type="entry name" value="Composite domain of metallo-dependent hydrolases"/>
    <property type="match status" value="1"/>
</dbReference>
<proteinExistence type="predicted"/>
<evidence type="ECO:0000313" key="3">
    <source>
        <dbReference type="Proteomes" id="UP001205919"/>
    </source>
</evidence>
<feature type="domain" description="Amidohydrolase 3" evidence="1">
    <location>
        <begin position="56"/>
        <end position="525"/>
    </location>
</feature>
<evidence type="ECO:0000313" key="2">
    <source>
        <dbReference type="EMBL" id="MCQ4813909.1"/>
    </source>
</evidence>
<comment type="caution">
    <text evidence="2">The sequence shown here is derived from an EMBL/GenBank/DDBJ whole genome shotgun (WGS) entry which is preliminary data.</text>
</comment>
<dbReference type="InterPro" id="IPR011059">
    <property type="entry name" value="Metal-dep_hydrolase_composite"/>
</dbReference>
<name>A0AAW5K287_9BACT</name>
<dbReference type="CDD" id="cd01300">
    <property type="entry name" value="YtcJ_like"/>
    <property type="match status" value="1"/>
</dbReference>
<dbReference type="GO" id="GO:0016810">
    <property type="term" value="F:hydrolase activity, acting on carbon-nitrogen (but not peptide) bonds"/>
    <property type="evidence" value="ECO:0007669"/>
    <property type="project" value="InterPro"/>
</dbReference>
<dbReference type="AlphaFoldDB" id="A0AAW5K287"/>
<dbReference type="EMBL" id="JANFYT010000009">
    <property type="protein sequence ID" value="MCQ4813909.1"/>
    <property type="molecule type" value="Genomic_DNA"/>
</dbReference>
<dbReference type="PANTHER" id="PTHR22642:SF2">
    <property type="entry name" value="PROTEIN LONG AFTER FAR-RED 3"/>
    <property type="match status" value="1"/>
</dbReference>